<organism evidence="4 5">
    <name type="scientific">Lacipirellula limnantheis</name>
    <dbReference type="NCBI Taxonomy" id="2528024"/>
    <lineage>
        <taxon>Bacteria</taxon>
        <taxon>Pseudomonadati</taxon>
        <taxon>Planctomycetota</taxon>
        <taxon>Planctomycetia</taxon>
        <taxon>Pirellulales</taxon>
        <taxon>Lacipirellulaceae</taxon>
        <taxon>Lacipirellula</taxon>
    </lineage>
</organism>
<dbReference type="GO" id="GO:0055085">
    <property type="term" value="P:transmembrane transport"/>
    <property type="evidence" value="ECO:0007669"/>
    <property type="project" value="InterPro"/>
</dbReference>
<accession>A0A517TRD0</accession>
<comment type="similarity">
    <text evidence="1">Belongs to the phosphate/phosphite/phosphonate binding protein family.</text>
</comment>
<evidence type="ECO:0000256" key="1">
    <source>
        <dbReference type="ARBA" id="ARBA00007162"/>
    </source>
</evidence>
<keyword evidence="3" id="KW-1133">Transmembrane helix</keyword>
<dbReference type="PANTHER" id="PTHR35841:SF1">
    <property type="entry name" value="PHOSPHONATES-BINDING PERIPLASMIC PROTEIN"/>
    <property type="match status" value="1"/>
</dbReference>
<dbReference type="Gene3D" id="3.40.190.10">
    <property type="entry name" value="Periplasmic binding protein-like II"/>
    <property type="match status" value="2"/>
</dbReference>
<keyword evidence="5" id="KW-1185">Reference proteome</keyword>
<evidence type="ECO:0000256" key="3">
    <source>
        <dbReference type="SAM" id="Phobius"/>
    </source>
</evidence>
<dbReference type="RefSeq" id="WP_145429908.1">
    <property type="nucleotide sequence ID" value="NZ_CP036339.1"/>
</dbReference>
<dbReference type="OrthoDB" id="9781943at2"/>
<protein>
    <submittedName>
        <fullName evidence="4">ABC transporter, phosphonate, periplasmic substrate-binding protein</fullName>
    </submittedName>
</protein>
<evidence type="ECO:0000313" key="5">
    <source>
        <dbReference type="Proteomes" id="UP000317909"/>
    </source>
</evidence>
<dbReference type="AlphaFoldDB" id="A0A517TRD0"/>
<gene>
    <name evidence="4" type="ORF">I41_00860</name>
</gene>
<name>A0A517TRD0_9BACT</name>
<dbReference type="InterPro" id="IPR005770">
    <property type="entry name" value="PhnD"/>
</dbReference>
<dbReference type="PANTHER" id="PTHR35841">
    <property type="entry name" value="PHOSPHONATES-BINDING PERIPLASMIC PROTEIN"/>
    <property type="match status" value="1"/>
</dbReference>
<proteinExistence type="inferred from homology"/>
<dbReference type="NCBIfam" id="TIGR01098">
    <property type="entry name" value="3A0109s03R"/>
    <property type="match status" value="1"/>
</dbReference>
<evidence type="ECO:0000313" key="4">
    <source>
        <dbReference type="EMBL" id="QDT70933.1"/>
    </source>
</evidence>
<reference evidence="4 5" key="1">
    <citation type="submission" date="2019-02" db="EMBL/GenBank/DDBJ databases">
        <title>Deep-cultivation of Planctomycetes and their phenomic and genomic characterization uncovers novel biology.</title>
        <authorList>
            <person name="Wiegand S."/>
            <person name="Jogler M."/>
            <person name="Boedeker C."/>
            <person name="Pinto D."/>
            <person name="Vollmers J."/>
            <person name="Rivas-Marin E."/>
            <person name="Kohn T."/>
            <person name="Peeters S.H."/>
            <person name="Heuer A."/>
            <person name="Rast P."/>
            <person name="Oberbeckmann S."/>
            <person name="Bunk B."/>
            <person name="Jeske O."/>
            <person name="Meyerdierks A."/>
            <person name="Storesund J.E."/>
            <person name="Kallscheuer N."/>
            <person name="Luecker S."/>
            <person name="Lage O.M."/>
            <person name="Pohl T."/>
            <person name="Merkel B.J."/>
            <person name="Hornburger P."/>
            <person name="Mueller R.-W."/>
            <person name="Bruemmer F."/>
            <person name="Labrenz M."/>
            <person name="Spormann A.M."/>
            <person name="Op den Camp H."/>
            <person name="Overmann J."/>
            <person name="Amann R."/>
            <person name="Jetten M.S.M."/>
            <person name="Mascher T."/>
            <person name="Medema M.H."/>
            <person name="Devos D.P."/>
            <person name="Kaster A.-K."/>
            <person name="Ovreas L."/>
            <person name="Rohde M."/>
            <person name="Galperin M.Y."/>
            <person name="Jogler C."/>
        </authorList>
    </citation>
    <scope>NUCLEOTIDE SEQUENCE [LARGE SCALE GENOMIC DNA]</scope>
    <source>
        <strain evidence="4 5">I41</strain>
    </source>
</reference>
<dbReference type="GO" id="GO:0043190">
    <property type="term" value="C:ATP-binding cassette (ABC) transporter complex"/>
    <property type="evidence" value="ECO:0007669"/>
    <property type="project" value="InterPro"/>
</dbReference>
<dbReference type="EMBL" id="CP036339">
    <property type="protein sequence ID" value="QDT70933.1"/>
    <property type="molecule type" value="Genomic_DNA"/>
</dbReference>
<evidence type="ECO:0000256" key="2">
    <source>
        <dbReference type="ARBA" id="ARBA00022729"/>
    </source>
</evidence>
<dbReference type="Proteomes" id="UP000317909">
    <property type="component" value="Chromosome"/>
</dbReference>
<sequence>MSDPESAGSFSFGRVLMLVIPLALVAWAAKMYSGNLENSAQARLERTMASRLLADVASSDSLSQKFADADGDLLADSPQDEKALLDPDTINFSYVASSDTEDEAATWKEFIAALSEKLGKPVNLVTYADVGEQMRALQNGELHVTAFATGETPEAVNEAGFIPAACFADADGKFSYTMKIIVPAGSDVKSVDDVKGKRMTFVRPRSNSGCTAALVMLMKEHDLQPERDYSWGWSFGHENSIKGIAEKKFMAAAVASDILARMIANGDIAESDISVIYESKPYPPGVVGYAYNLKPELRDGIVETLTTFDWKGTGLEAGPGKSGSVKFAPVDYKKDWEPVREINKAGGELFTKLAAPAA</sequence>
<feature type="transmembrane region" description="Helical" evidence="3">
    <location>
        <begin position="12"/>
        <end position="29"/>
    </location>
</feature>
<keyword evidence="3" id="KW-0472">Membrane</keyword>
<dbReference type="KEGG" id="llh:I41_00860"/>
<keyword evidence="3" id="KW-0812">Transmembrane</keyword>
<dbReference type="Pfam" id="PF12974">
    <property type="entry name" value="Phosphonate-bd"/>
    <property type="match status" value="1"/>
</dbReference>
<keyword evidence="2" id="KW-0732">Signal</keyword>
<dbReference type="SUPFAM" id="SSF53850">
    <property type="entry name" value="Periplasmic binding protein-like II"/>
    <property type="match status" value="1"/>
</dbReference>